<dbReference type="Proteomes" id="UP000001007">
    <property type="component" value="Chromosome"/>
</dbReference>
<evidence type="ECO:0000313" key="3">
    <source>
        <dbReference type="Proteomes" id="UP000001007"/>
    </source>
</evidence>
<organism evidence="2 3">
    <name type="scientific">Chlorobaculum tepidum (strain ATCC 49652 / DSM 12025 / NBRC 103806 / TLS)</name>
    <name type="common">Chlorobium tepidum</name>
    <dbReference type="NCBI Taxonomy" id="194439"/>
    <lineage>
        <taxon>Bacteria</taxon>
        <taxon>Pseudomonadati</taxon>
        <taxon>Chlorobiota</taxon>
        <taxon>Chlorobiia</taxon>
        <taxon>Chlorobiales</taxon>
        <taxon>Chlorobiaceae</taxon>
        <taxon>Chlorobaculum</taxon>
    </lineage>
</organism>
<dbReference type="KEGG" id="cte:CT0281"/>
<feature type="transmembrane region" description="Helical" evidence="1">
    <location>
        <begin position="47"/>
        <end position="67"/>
    </location>
</feature>
<dbReference type="HOGENOM" id="CLU_182838_0_0_10"/>
<dbReference type="OrthoDB" id="598244at2"/>
<name>Q8KFP1_CHLTE</name>
<evidence type="ECO:0000313" key="2">
    <source>
        <dbReference type="EMBL" id="AAM71527.1"/>
    </source>
</evidence>
<keyword evidence="1" id="KW-0812">Transmembrane</keyword>
<keyword evidence="1" id="KW-0472">Membrane</keyword>
<dbReference type="AlphaFoldDB" id="Q8KFP1"/>
<gene>
    <name evidence="2" type="ordered locus">CT0281</name>
</gene>
<keyword evidence="3" id="KW-1185">Reference proteome</keyword>
<accession>Q8KFP1</accession>
<dbReference type="EnsemblBacteria" id="AAM71527">
    <property type="protein sequence ID" value="AAM71527"/>
    <property type="gene ID" value="CT0281"/>
</dbReference>
<sequence length="113" mass="12631">MWPPCCLNIYDLPTMTTIINYLTAHPVVLGIAVIFSLLIVLSFARRVLRFLIVLAALGILYVAWVSWHGGNPAEKAEKASKSVKQAVHKGEGAMKAVDWLFKSEDHPRKEEDN</sequence>
<proteinExistence type="predicted"/>
<dbReference type="EMBL" id="AE006470">
    <property type="protein sequence ID" value="AAM71527.1"/>
    <property type="molecule type" value="Genomic_DNA"/>
</dbReference>
<feature type="transmembrane region" description="Helical" evidence="1">
    <location>
        <begin position="18"/>
        <end position="40"/>
    </location>
</feature>
<evidence type="ECO:0000256" key="1">
    <source>
        <dbReference type="SAM" id="Phobius"/>
    </source>
</evidence>
<protein>
    <submittedName>
        <fullName evidence="2">Uncharacterized protein</fullName>
    </submittedName>
</protein>
<keyword evidence="1" id="KW-1133">Transmembrane helix</keyword>
<reference evidence="2 3" key="1">
    <citation type="journal article" date="2002" name="Proc. Natl. Acad. Sci. U.S.A.">
        <title>The complete genome sequence of Chlorobium tepidum TLS, a photosynthetic, anaerobic, green-sulfur bacterium.</title>
        <authorList>
            <person name="Eisen J.A."/>
            <person name="Nelson K.E."/>
            <person name="Paulsen I.T."/>
            <person name="Heidelberg J.F."/>
            <person name="Wu M."/>
            <person name="Dodson R.J."/>
            <person name="Deboy R."/>
            <person name="Gwinn M.L."/>
            <person name="Nelson W.C."/>
            <person name="Haft D.H."/>
            <person name="Hickey E.K."/>
            <person name="Peterson J.D."/>
            <person name="Durkin A.S."/>
            <person name="Kolonay J.L."/>
            <person name="Yang F."/>
            <person name="Holt I."/>
            <person name="Umayam L.A."/>
            <person name="Mason T."/>
            <person name="Brenner M."/>
            <person name="Shea T.P."/>
            <person name="Parksey D."/>
            <person name="Nierman W.C."/>
            <person name="Feldblyum T.V."/>
            <person name="Hansen C.L."/>
            <person name="Craven M.B."/>
            <person name="Radune D."/>
            <person name="Vamathevan J."/>
            <person name="Khouri H."/>
            <person name="White O."/>
            <person name="Gruber T.M."/>
            <person name="Ketchum K.A."/>
            <person name="Venter J.C."/>
            <person name="Tettelin H."/>
            <person name="Bryant D.A."/>
            <person name="Fraser C.M."/>
        </authorList>
    </citation>
    <scope>NUCLEOTIDE SEQUENCE [LARGE SCALE GENOMIC DNA]</scope>
    <source>
        <strain evidence="3">ATCC 49652 / DSM 12025 / NBRC 103806 / TLS</strain>
    </source>
</reference>
<dbReference type="STRING" id="194439.CT0281"/>